<name>A0AAP2Z659_9EURY</name>
<gene>
    <name evidence="1" type="ORF">OB919_04915</name>
</gene>
<dbReference type="EMBL" id="JAOPJZ010000002">
    <property type="protein sequence ID" value="MCU4751326.1"/>
    <property type="molecule type" value="Genomic_DNA"/>
</dbReference>
<evidence type="ECO:0000313" key="1">
    <source>
        <dbReference type="EMBL" id="MCU4751326.1"/>
    </source>
</evidence>
<keyword evidence="2" id="KW-1185">Reference proteome</keyword>
<accession>A0AAP2Z659</accession>
<dbReference type="PROSITE" id="PS51257">
    <property type="entry name" value="PROKAR_LIPOPROTEIN"/>
    <property type="match status" value="1"/>
</dbReference>
<reference evidence="1 2" key="1">
    <citation type="submission" date="2022-09" db="EMBL/GenBank/DDBJ databases">
        <title>Enrichment on poylsaccharides allowed isolation of novel metabolic and taxonomic groups of Haloarchaea.</title>
        <authorList>
            <person name="Sorokin D.Y."/>
            <person name="Elcheninov A.G."/>
            <person name="Khizhniak T.V."/>
            <person name="Kolganova T.V."/>
            <person name="Kublanov I.V."/>
        </authorList>
    </citation>
    <scope>NUCLEOTIDE SEQUENCE [LARGE SCALE GENOMIC DNA]</scope>
    <source>
        <strain evidence="1 2">AArc-curdl1</strain>
    </source>
</reference>
<dbReference type="RefSeq" id="WP_342806975.1">
    <property type="nucleotide sequence ID" value="NZ_JAOPJZ010000002.1"/>
</dbReference>
<sequence length="180" mass="19592">MNRRKFVHVLGGLTATTALAGCSTLDSASTDGNGSDDAVTATVDGKELWMSHRREGREPGSTAVIYFDPDVAWIDERFERRIDANNEDIELGDSLADLPIPEIGAVLDGISTWVVFILDLSTPDEINGIEEVDGNGYYRYGAPTAFFDRVPVGSEHTFRVTTPDDYYVGASDGLLIDIVD</sequence>
<proteinExistence type="predicted"/>
<evidence type="ECO:0000313" key="2">
    <source>
        <dbReference type="Proteomes" id="UP001321047"/>
    </source>
</evidence>
<dbReference type="Proteomes" id="UP001321047">
    <property type="component" value="Unassembled WGS sequence"/>
</dbReference>
<protein>
    <submittedName>
        <fullName evidence="1">Uncharacterized protein</fullName>
    </submittedName>
</protein>
<comment type="caution">
    <text evidence="1">The sequence shown here is derived from an EMBL/GenBank/DDBJ whole genome shotgun (WGS) entry which is preliminary data.</text>
</comment>
<organism evidence="1 2">
    <name type="scientific">Natronosalvus hydrolyticus</name>
    <dbReference type="NCBI Taxonomy" id="2979988"/>
    <lineage>
        <taxon>Archaea</taxon>
        <taxon>Methanobacteriati</taxon>
        <taxon>Methanobacteriota</taxon>
        <taxon>Stenosarchaea group</taxon>
        <taxon>Halobacteria</taxon>
        <taxon>Halobacteriales</taxon>
        <taxon>Natrialbaceae</taxon>
        <taxon>Natronosalvus</taxon>
    </lineage>
</organism>
<dbReference type="AlphaFoldDB" id="A0AAP2Z659"/>